<organism evidence="7 8">
    <name type="scientific">Trinickia terrae</name>
    <dbReference type="NCBI Taxonomy" id="2571161"/>
    <lineage>
        <taxon>Bacteria</taxon>
        <taxon>Pseudomonadati</taxon>
        <taxon>Pseudomonadota</taxon>
        <taxon>Betaproteobacteria</taxon>
        <taxon>Burkholderiales</taxon>
        <taxon>Burkholderiaceae</taxon>
        <taxon>Trinickia</taxon>
    </lineage>
</organism>
<feature type="transmembrane region" description="Helical" evidence="5">
    <location>
        <begin position="79"/>
        <end position="103"/>
    </location>
</feature>
<dbReference type="RefSeq" id="WP_136892034.1">
    <property type="nucleotide sequence ID" value="NZ_SWJE01000001.1"/>
</dbReference>
<dbReference type="PROSITE" id="PS50850">
    <property type="entry name" value="MFS"/>
    <property type="match status" value="1"/>
</dbReference>
<dbReference type="GO" id="GO:0005886">
    <property type="term" value="C:plasma membrane"/>
    <property type="evidence" value="ECO:0007669"/>
    <property type="project" value="TreeGrafter"/>
</dbReference>
<evidence type="ECO:0000256" key="3">
    <source>
        <dbReference type="ARBA" id="ARBA00022989"/>
    </source>
</evidence>
<evidence type="ECO:0000259" key="6">
    <source>
        <dbReference type="PROSITE" id="PS50850"/>
    </source>
</evidence>
<keyword evidence="3 5" id="KW-1133">Transmembrane helix</keyword>
<keyword evidence="2 5" id="KW-0812">Transmembrane</keyword>
<dbReference type="InterPro" id="IPR036259">
    <property type="entry name" value="MFS_trans_sf"/>
</dbReference>
<feature type="transmembrane region" description="Helical" evidence="5">
    <location>
        <begin position="285"/>
        <end position="302"/>
    </location>
</feature>
<gene>
    <name evidence="7" type="ORF">FAZ69_00700</name>
</gene>
<name>A0A4U1IEW7_9BURK</name>
<dbReference type="Gene3D" id="1.20.1250.20">
    <property type="entry name" value="MFS general substrate transporter like domains"/>
    <property type="match status" value="2"/>
</dbReference>
<keyword evidence="8" id="KW-1185">Reference proteome</keyword>
<evidence type="ECO:0000313" key="8">
    <source>
        <dbReference type="Proteomes" id="UP000305539"/>
    </source>
</evidence>
<evidence type="ECO:0000256" key="5">
    <source>
        <dbReference type="SAM" id="Phobius"/>
    </source>
</evidence>
<accession>A0A4U1IEW7</accession>
<feature type="transmembrane region" description="Helical" evidence="5">
    <location>
        <begin position="375"/>
        <end position="395"/>
    </location>
</feature>
<feature type="transmembrane region" description="Helical" evidence="5">
    <location>
        <begin position="220"/>
        <end position="246"/>
    </location>
</feature>
<dbReference type="EMBL" id="SWJE01000001">
    <property type="protein sequence ID" value="TKC92253.1"/>
    <property type="molecule type" value="Genomic_DNA"/>
</dbReference>
<feature type="transmembrane region" description="Helical" evidence="5">
    <location>
        <begin position="140"/>
        <end position="163"/>
    </location>
</feature>
<feature type="domain" description="Major facilitator superfamily (MFS) profile" evidence="6">
    <location>
        <begin position="12"/>
        <end position="400"/>
    </location>
</feature>
<feature type="transmembrane region" description="Helical" evidence="5">
    <location>
        <begin position="169"/>
        <end position="189"/>
    </location>
</feature>
<feature type="transmembrane region" description="Helical" evidence="5">
    <location>
        <begin position="258"/>
        <end position="278"/>
    </location>
</feature>
<feature type="transmembrane region" description="Helical" evidence="5">
    <location>
        <begin position="48"/>
        <end position="67"/>
    </location>
</feature>
<dbReference type="PANTHER" id="PTHR23508:SF10">
    <property type="entry name" value="CARBOXYLIC ACID TRANSPORTER PROTEIN HOMOLOG"/>
    <property type="match status" value="1"/>
</dbReference>
<feature type="transmembrane region" description="Helical" evidence="5">
    <location>
        <begin position="109"/>
        <end position="128"/>
    </location>
</feature>
<evidence type="ECO:0000256" key="4">
    <source>
        <dbReference type="ARBA" id="ARBA00023136"/>
    </source>
</evidence>
<evidence type="ECO:0000256" key="1">
    <source>
        <dbReference type="ARBA" id="ARBA00004141"/>
    </source>
</evidence>
<dbReference type="SUPFAM" id="SSF103473">
    <property type="entry name" value="MFS general substrate transporter"/>
    <property type="match status" value="1"/>
</dbReference>
<evidence type="ECO:0000256" key="2">
    <source>
        <dbReference type="ARBA" id="ARBA00022692"/>
    </source>
</evidence>
<dbReference type="AlphaFoldDB" id="A0A4U1IEW7"/>
<evidence type="ECO:0000313" key="7">
    <source>
        <dbReference type="EMBL" id="TKC92253.1"/>
    </source>
</evidence>
<dbReference type="InterPro" id="IPR020846">
    <property type="entry name" value="MFS_dom"/>
</dbReference>
<feature type="transmembrane region" description="Helical" evidence="5">
    <location>
        <begin position="308"/>
        <end position="334"/>
    </location>
</feature>
<protein>
    <submittedName>
        <fullName evidence="7">MFS transporter</fullName>
    </submittedName>
</protein>
<reference evidence="7 8" key="1">
    <citation type="submission" date="2019-04" db="EMBL/GenBank/DDBJ databases">
        <title>Trinickia sp. 7GSK02, isolated from subtropical forest soil.</title>
        <authorList>
            <person name="Gao Z.-H."/>
            <person name="Qiu L.-H."/>
        </authorList>
    </citation>
    <scope>NUCLEOTIDE SEQUENCE [LARGE SCALE GENOMIC DNA]</scope>
    <source>
        <strain evidence="7 8">7GSK02</strain>
    </source>
</reference>
<comment type="caution">
    <text evidence="7">The sequence shown here is derived from an EMBL/GenBank/DDBJ whole genome shotgun (WGS) entry which is preliminary data.</text>
</comment>
<keyword evidence="4 5" id="KW-0472">Membrane</keyword>
<dbReference type="InterPro" id="IPR011701">
    <property type="entry name" value="MFS"/>
</dbReference>
<dbReference type="OrthoDB" id="9810492at2"/>
<dbReference type="GO" id="GO:0046943">
    <property type="term" value="F:carboxylic acid transmembrane transporter activity"/>
    <property type="evidence" value="ECO:0007669"/>
    <property type="project" value="TreeGrafter"/>
</dbReference>
<feature type="transmembrane region" description="Helical" evidence="5">
    <location>
        <begin position="12"/>
        <end position="36"/>
    </location>
</feature>
<comment type="subcellular location">
    <subcellularLocation>
        <location evidence="1">Membrane</location>
        <topology evidence="1">Multi-pass membrane protein</topology>
    </subcellularLocation>
</comment>
<feature type="transmembrane region" description="Helical" evidence="5">
    <location>
        <begin position="346"/>
        <end position="369"/>
    </location>
</feature>
<dbReference type="Proteomes" id="UP000305539">
    <property type="component" value="Unassembled WGS sequence"/>
</dbReference>
<dbReference type="Pfam" id="PF07690">
    <property type="entry name" value="MFS_1"/>
    <property type="match status" value="1"/>
</dbReference>
<proteinExistence type="predicted"/>
<sequence length="419" mass="44781">MRAKNRGYENLLLVLLFFTVGSVFFDRLSINFLFPFMREDFALTNSRIGMVTSALALTWAVSGVLLGAYADQSNRRKPVLIATVIVFSLCSFFSGLAGTFAALVMARALMGLAEGPILPVSQSLMAFASSESRRGFNMGFIQASAVGLLGAVLAPAVIVPLASTHGWRFAFYCAGIPGLVLAILLAMYIREPAVDEKREFAPLMAQREMPFTRVLMSRNIVICIIMSCLFITWFLAIAAFGPAYLIERRHFSPAQMSIFMTVLGISSVIAGFAVPALSDRIGRKPTLIAFSAVAVCAPLVIGYFQGTFVILCVAIFVAYLGYGCSAIFIATIPAESVPRYFIGRTVATVIGTGEVLGGFISPMFAGFSADKFGPAAPFVIAAASAALAVFASCFLRETAPRKDRLVVPVPTVASDPAVG</sequence>
<dbReference type="PANTHER" id="PTHR23508">
    <property type="entry name" value="CARBOXYLIC ACID TRANSPORTER PROTEIN HOMOLOG"/>
    <property type="match status" value="1"/>
</dbReference>